<dbReference type="SUPFAM" id="SSF55961">
    <property type="entry name" value="Bet v1-like"/>
    <property type="match status" value="1"/>
</dbReference>
<protein>
    <submittedName>
        <fullName evidence="3">Activator of Hsp90 ATPase 1 family protein</fullName>
    </submittedName>
</protein>
<evidence type="ECO:0000313" key="4">
    <source>
        <dbReference type="Proteomes" id="UP000007435"/>
    </source>
</evidence>
<dbReference type="RefSeq" id="WP_013409934.1">
    <property type="nucleotide sequence ID" value="NC_014655.1"/>
</dbReference>
<dbReference type="InterPro" id="IPR013538">
    <property type="entry name" value="ASHA1/2-like_C"/>
</dbReference>
<dbReference type="EMBL" id="CP002305">
    <property type="protein sequence ID" value="ADQ18907.1"/>
    <property type="molecule type" value="Genomic_DNA"/>
</dbReference>
<dbReference type="Proteomes" id="UP000007435">
    <property type="component" value="Chromosome"/>
</dbReference>
<dbReference type="CDD" id="cd08897">
    <property type="entry name" value="SRPBCC_CalC_Aha1-like_4"/>
    <property type="match status" value="1"/>
</dbReference>
<name>E4RVZ7_LEAB4</name>
<proteinExistence type="inferred from homology"/>
<accession>E4RVZ7</accession>
<organism evidence="3 4">
    <name type="scientific">Leadbetterella byssophila (strain DSM 17132 / JCM 16389 / KACC 11308 / NBRC 106382 / 4M15)</name>
    <dbReference type="NCBI Taxonomy" id="649349"/>
    <lineage>
        <taxon>Bacteria</taxon>
        <taxon>Pseudomonadati</taxon>
        <taxon>Bacteroidota</taxon>
        <taxon>Cytophagia</taxon>
        <taxon>Cytophagales</taxon>
        <taxon>Leadbetterellaceae</taxon>
        <taxon>Leadbetterella</taxon>
    </lineage>
</organism>
<reference key="1">
    <citation type="submission" date="2010-11" db="EMBL/GenBank/DDBJ databases">
        <title>The complete genome of Leadbetterella byssophila DSM 17132.</title>
        <authorList>
            <consortium name="US DOE Joint Genome Institute (JGI-PGF)"/>
            <person name="Lucas S."/>
            <person name="Copeland A."/>
            <person name="Lapidus A."/>
            <person name="Glavina del Rio T."/>
            <person name="Dalin E."/>
            <person name="Tice H."/>
            <person name="Bruce D."/>
            <person name="Goodwin L."/>
            <person name="Pitluck S."/>
            <person name="Kyrpides N."/>
            <person name="Mavromatis K."/>
            <person name="Ivanova N."/>
            <person name="Teshima H."/>
            <person name="Brettin T."/>
            <person name="Detter J.C."/>
            <person name="Han C."/>
            <person name="Tapia R."/>
            <person name="Land M."/>
            <person name="Hauser L."/>
            <person name="Markowitz V."/>
            <person name="Cheng J.-F."/>
            <person name="Hugenholtz P."/>
            <person name="Woyke T."/>
            <person name="Wu D."/>
            <person name="Tindall B."/>
            <person name="Pomrenke H.G."/>
            <person name="Brambilla E."/>
            <person name="Klenk H.-P."/>
            <person name="Eisen J.A."/>
        </authorList>
    </citation>
    <scope>NUCLEOTIDE SEQUENCE [LARGE SCALE GENOMIC DNA]</scope>
    <source>
        <strain>DSM 17132</strain>
    </source>
</reference>
<gene>
    <name evidence="3" type="ordered locus">Lbys_3246</name>
</gene>
<dbReference type="eggNOG" id="COG3832">
    <property type="taxonomic scope" value="Bacteria"/>
</dbReference>
<keyword evidence="4" id="KW-1185">Reference proteome</keyword>
<dbReference type="OrthoDB" id="384974at2"/>
<dbReference type="InterPro" id="IPR023393">
    <property type="entry name" value="START-like_dom_sf"/>
</dbReference>
<dbReference type="STRING" id="649349.Lbys_3246"/>
<sequence length="139" mass="15826">MKIDIQSFVNVSTKEVWEFYTNPEHIVNWNFASPNWHCPSAQNDLRPGGKYSARMEAKDGSFGFDFEAVYDTVYPLEGFTYTMEDGRQVDTQFIEEETGTLIKVSFDPEGQNSLELQRAGWQAILNNFTSYAESIASKG</sequence>
<dbReference type="AlphaFoldDB" id="E4RVZ7"/>
<evidence type="ECO:0000313" key="3">
    <source>
        <dbReference type="EMBL" id="ADQ18907.1"/>
    </source>
</evidence>
<dbReference type="KEGG" id="lby:Lbys_3246"/>
<evidence type="ECO:0000256" key="1">
    <source>
        <dbReference type="ARBA" id="ARBA00006817"/>
    </source>
</evidence>
<reference evidence="3 4" key="2">
    <citation type="journal article" date="2011" name="Stand. Genomic Sci.">
        <title>Complete genome sequence of Leadbetterella byssophila type strain (4M15).</title>
        <authorList>
            <person name="Abt B."/>
            <person name="Teshima H."/>
            <person name="Lucas S."/>
            <person name="Lapidus A."/>
            <person name="Del Rio T.G."/>
            <person name="Nolan M."/>
            <person name="Tice H."/>
            <person name="Cheng J.F."/>
            <person name="Pitluck S."/>
            <person name="Liolios K."/>
            <person name="Pagani I."/>
            <person name="Ivanova N."/>
            <person name="Mavromatis K."/>
            <person name="Pati A."/>
            <person name="Tapia R."/>
            <person name="Han C."/>
            <person name="Goodwin L."/>
            <person name="Chen A."/>
            <person name="Palaniappan K."/>
            <person name="Land M."/>
            <person name="Hauser L."/>
            <person name="Chang Y.J."/>
            <person name="Jeffries C.D."/>
            <person name="Rohde M."/>
            <person name="Goker M."/>
            <person name="Tindall B.J."/>
            <person name="Detter J.C."/>
            <person name="Woyke T."/>
            <person name="Bristow J."/>
            <person name="Eisen J.A."/>
            <person name="Markowitz V."/>
            <person name="Hugenholtz P."/>
            <person name="Klenk H.P."/>
            <person name="Kyrpides N.C."/>
        </authorList>
    </citation>
    <scope>NUCLEOTIDE SEQUENCE [LARGE SCALE GENOMIC DNA]</scope>
    <source>
        <strain evidence="4">DSM 17132 / JCM 16389 / KACC 11308 / NBRC 106382 / 4M15</strain>
    </source>
</reference>
<dbReference type="Pfam" id="PF08327">
    <property type="entry name" value="AHSA1"/>
    <property type="match status" value="1"/>
</dbReference>
<dbReference type="Gene3D" id="3.30.530.20">
    <property type="match status" value="1"/>
</dbReference>
<comment type="similarity">
    <text evidence="1">Belongs to the AHA1 family.</text>
</comment>
<dbReference type="HOGENOM" id="CLU_108923_1_0_10"/>
<evidence type="ECO:0000259" key="2">
    <source>
        <dbReference type="Pfam" id="PF08327"/>
    </source>
</evidence>
<feature type="domain" description="Activator of Hsp90 ATPase homologue 1/2-like C-terminal" evidence="2">
    <location>
        <begin position="11"/>
        <end position="133"/>
    </location>
</feature>